<reference evidence="1 2" key="1">
    <citation type="submission" date="2021-06" db="EMBL/GenBank/DDBJ databases">
        <authorList>
            <person name="Kallberg Y."/>
            <person name="Tangrot J."/>
            <person name="Rosling A."/>
        </authorList>
    </citation>
    <scope>NUCLEOTIDE SEQUENCE [LARGE SCALE GENOMIC DNA]</scope>
    <source>
        <strain evidence="1 2">120-4 pot B 10/14</strain>
    </source>
</reference>
<proteinExistence type="predicted"/>
<name>A0ABN7V5G8_GIGMA</name>
<evidence type="ECO:0000313" key="1">
    <source>
        <dbReference type="EMBL" id="CAG8733430.1"/>
    </source>
</evidence>
<feature type="non-terminal residue" evidence="1">
    <location>
        <position position="76"/>
    </location>
</feature>
<sequence length="76" mass="8708">MLKAVDIKDIESEATDQNYKIPSESDNSTLIYNTGAYNTIIQETDKITLLYNLHKGLNIHHEKIITHKSYSGQRTK</sequence>
<dbReference type="EMBL" id="CAJVQB010009769">
    <property type="protein sequence ID" value="CAG8733430.1"/>
    <property type="molecule type" value="Genomic_DNA"/>
</dbReference>
<accession>A0ABN7V5G8</accession>
<dbReference type="Proteomes" id="UP000789901">
    <property type="component" value="Unassembled WGS sequence"/>
</dbReference>
<organism evidence="1 2">
    <name type="scientific">Gigaspora margarita</name>
    <dbReference type="NCBI Taxonomy" id="4874"/>
    <lineage>
        <taxon>Eukaryota</taxon>
        <taxon>Fungi</taxon>
        <taxon>Fungi incertae sedis</taxon>
        <taxon>Mucoromycota</taxon>
        <taxon>Glomeromycotina</taxon>
        <taxon>Glomeromycetes</taxon>
        <taxon>Diversisporales</taxon>
        <taxon>Gigasporaceae</taxon>
        <taxon>Gigaspora</taxon>
    </lineage>
</organism>
<comment type="caution">
    <text evidence="1">The sequence shown here is derived from an EMBL/GenBank/DDBJ whole genome shotgun (WGS) entry which is preliminary data.</text>
</comment>
<keyword evidence="2" id="KW-1185">Reference proteome</keyword>
<protein>
    <submittedName>
        <fullName evidence="1">28295_t:CDS:1</fullName>
    </submittedName>
</protein>
<evidence type="ECO:0000313" key="2">
    <source>
        <dbReference type="Proteomes" id="UP000789901"/>
    </source>
</evidence>
<gene>
    <name evidence="1" type="ORF">GMARGA_LOCUS14618</name>
</gene>